<dbReference type="AlphaFoldDB" id="A0A166MQF7"/>
<dbReference type="InterPro" id="IPR036047">
    <property type="entry name" value="F-box-like_dom_sf"/>
</dbReference>
<sequence length="602" mass="66034">MGCVNPFVHSLSPCSQDNSSAIAQKNPPSSSPFLLVAPARRTLCSNRSIYLSVSFWIPRPTETLSPLSTPPLPRMERALSTPELLIHILGYLHVDDPTGLITACMVCRSWAAGAQPYIFQTISSKAFLDAYGHCETGLGWISDDDTPGGLSSHASHFGLRLLHHVHHLQLADAHNKAPGNLPPLGTRPVDLALRTSFAPGSGAHPVGHADIALTRLCPNLHSLQWEVMHPSSLHGLLTAVPPGLRTLCLNESMLDVIELNGWESNEDWEPPLRAFFFSLPTSFPLLEECRLVLPERAPPTTTVWLSGRLTPDPNHHQPASDEARMLAATPRFFSLHSLELTGPAPLLFAVLSRLDAPLDSAVLRVLASSDPLGASWVTAVVEGLSRQAESLTSCILLLSRTTSYNFKVPEDGRGEHETNEVEISLDTFRPLTRCPRLRNIRIQDCTPSGAARFRISSHDLDILAEVWPDVRELDLTTAPSGHAFDHLPAHWSVPTINCLAILAEKCPRLASLRLTFLQARPLPKTLPDRGREARSAFLLRFHRIHPHLDPDAVEVITSLWPHGTIQDRWWGSPVLLQPGDPKLLPTPAHRPSAVATPICSTC</sequence>
<dbReference type="Proteomes" id="UP000076842">
    <property type="component" value="Unassembled WGS sequence"/>
</dbReference>
<dbReference type="EMBL" id="KV424311">
    <property type="protein sequence ID" value="KZT47805.1"/>
    <property type="molecule type" value="Genomic_DNA"/>
</dbReference>
<name>A0A166MQF7_9BASI</name>
<dbReference type="SUPFAM" id="SSF81383">
    <property type="entry name" value="F-box domain"/>
    <property type="match status" value="1"/>
</dbReference>
<proteinExistence type="predicted"/>
<gene>
    <name evidence="1" type="ORF">CALCODRAFT_522142</name>
</gene>
<keyword evidence="2" id="KW-1185">Reference proteome</keyword>
<evidence type="ECO:0008006" key="3">
    <source>
        <dbReference type="Google" id="ProtNLM"/>
    </source>
</evidence>
<reference evidence="1 2" key="1">
    <citation type="journal article" date="2016" name="Mol. Biol. Evol.">
        <title>Comparative Genomics of Early-Diverging Mushroom-Forming Fungi Provides Insights into the Origins of Lignocellulose Decay Capabilities.</title>
        <authorList>
            <person name="Nagy L.G."/>
            <person name="Riley R."/>
            <person name="Tritt A."/>
            <person name="Adam C."/>
            <person name="Daum C."/>
            <person name="Floudas D."/>
            <person name="Sun H."/>
            <person name="Yadav J.S."/>
            <person name="Pangilinan J."/>
            <person name="Larsson K.H."/>
            <person name="Matsuura K."/>
            <person name="Barry K."/>
            <person name="Labutti K."/>
            <person name="Kuo R."/>
            <person name="Ohm R.A."/>
            <person name="Bhattacharya S.S."/>
            <person name="Shirouzu T."/>
            <person name="Yoshinaga Y."/>
            <person name="Martin F.M."/>
            <person name="Grigoriev I.V."/>
            <person name="Hibbett D.S."/>
        </authorList>
    </citation>
    <scope>NUCLEOTIDE SEQUENCE [LARGE SCALE GENOMIC DNA]</scope>
    <source>
        <strain evidence="1 2">HHB12733</strain>
    </source>
</reference>
<evidence type="ECO:0000313" key="1">
    <source>
        <dbReference type="EMBL" id="KZT47805.1"/>
    </source>
</evidence>
<organism evidence="1 2">
    <name type="scientific">Calocera cornea HHB12733</name>
    <dbReference type="NCBI Taxonomy" id="1353952"/>
    <lineage>
        <taxon>Eukaryota</taxon>
        <taxon>Fungi</taxon>
        <taxon>Dikarya</taxon>
        <taxon>Basidiomycota</taxon>
        <taxon>Agaricomycotina</taxon>
        <taxon>Dacrymycetes</taxon>
        <taxon>Dacrymycetales</taxon>
        <taxon>Dacrymycetaceae</taxon>
        <taxon>Calocera</taxon>
    </lineage>
</organism>
<protein>
    <recommendedName>
        <fullName evidence="3">F-box domain-containing protein</fullName>
    </recommendedName>
</protein>
<accession>A0A166MQF7</accession>
<evidence type="ECO:0000313" key="2">
    <source>
        <dbReference type="Proteomes" id="UP000076842"/>
    </source>
</evidence>
<dbReference type="InParanoid" id="A0A166MQF7"/>
<dbReference type="OrthoDB" id="2447803at2759"/>